<dbReference type="EMBL" id="AP018248">
    <property type="protein sequence ID" value="BAZ00765.1"/>
    <property type="molecule type" value="Genomic_DNA"/>
</dbReference>
<organism evidence="10 11">
    <name type="scientific">Tolypothrix tenuis PCC 7101</name>
    <dbReference type="NCBI Taxonomy" id="231146"/>
    <lineage>
        <taxon>Bacteria</taxon>
        <taxon>Bacillati</taxon>
        <taxon>Cyanobacteriota</taxon>
        <taxon>Cyanophyceae</taxon>
        <taxon>Nostocales</taxon>
        <taxon>Tolypothrichaceae</taxon>
        <taxon>Tolypothrix</taxon>
    </lineage>
</organism>
<keyword evidence="3 9" id="KW-0479">Metal-binding</keyword>
<feature type="binding site" evidence="9">
    <location>
        <position position="167"/>
    </location>
    <ligand>
        <name>Zn(2+)</name>
        <dbReference type="ChEBI" id="CHEBI:29105"/>
        <note>catalytic</note>
    </ligand>
</feature>
<feature type="site" description="Transition state stabilizer" evidence="9">
    <location>
        <position position="133"/>
    </location>
</feature>
<evidence type="ECO:0000256" key="3">
    <source>
        <dbReference type="ARBA" id="ARBA00022723"/>
    </source>
</evidence>
<keyword evidence="2 9" id="KW-0645">Protease</keyword>
<evidence type="ECO:0000256" key="9">
    <source>
        <dbReference type="HAMAP-Rule" id="MF_01924"/>
    </source>
</evidence>
<dbReference type="Proteomes" id="UP000218785">
    <property type="component" value="Chromosome"/>
</dbReference>
<dbReference type="PANTHER" id="PTHR43126:SF1">
    <property type="entry name" value="D-ALANYL-D-ALANINE DIPEPTIDASE"/>
    <property type="match status" value="1"/>
</dbReference>
<dbReference type="GO" id="GO:0071555">
    <property type="term" value="P:cell wall organization"/>
    <property type="evidence" value="ECO:0007669"/>
    <property type="project" value="UniProtKB-KW"/>
</dbReference>
<comment type="similarity">
    <text evidence="9">Belongs to the peptidase M15D family.</text>
</comment>
<evidence type="ECO:0000256" key="4">
    <source>
        <dbReference type="ARBA" id="ARBA00022801"/>
    </source>
</evidence>
<dbReference type="HAMAP" id="MF_01924">
    <property type="entry name" value="A_A_dipeptidase"/>
    <property type="match status" value="1"/>
</dbReference>
<keyword evidence="6 9" id="KW-0224">Dipeptidase</keyword>
<evidence type="ECO:0000256" key="1">
    <source>
        <dbReference type="ARBA" id="ARBA00001362"/>
    </source>
</evidence>
<dbReference type="Pfam" id="PF01427">
    <property type="entry name" value="Peptidase_M15"/>
    <property type="match status" value="1"/>
</dbReference>
<dbReference type="GO" id="GO:0008270">
    <property type="term" value="F:zinc ion binding"/>
    <property type="evidence" value="ECO:0007669"/>
    <property type="project" value="UniProtKB-UniRule"/>
</dbReference>
<accession>A0A1Z4N514</accession>
<evidence type="ECO:0000256" key="5">
    <source>
        <dbReference type="ARBA" id="ARBA00022833"/>
    </source>
</evidence>
<gene>
    <name evidence="10" type="ORF">NIES37_47610</name>
</gene>
<dbReference type="RefSeq" id="WP_096579894.1">
    <property type="nucleotide sequence ID" value="NZ_CAWNJS010000001.1"/>
</dbReference>
<reference evidence="10 11" key="1">
    <citation type="submission" date="2017-06" db="EMBL/GenBank/DDBJ databases">
        <title>Genome sequencing of cyanobaciteial culture collection at National Institute for Environmental Studies (NIES).</title>
        <authorList>
            <person name="Hirose Y."/>
            <person name="Shimura Y."/>
            <person name="Fujisawa T."/>
            <person name="Nakamura Y."/>
            <person name="Kawachi M."/>
        </authorList>
    </citation>
    <scope>NUCLEOTIDE SEQUENCE [LARGE SCALE GENOMIC DNA]</scope>
    <source>
        <strain evidence="10 11">NIES-37</strain>
    </source>
</reference>
<dbReference type="EC" id="3.4.13.22" evidence="9"/>
<evidence type="ECO:0000313" key="11">
    <source>
        <dbReference type="Proteomes" id="UP000218785"/>
    </source>
</evidence>
<evidence type="ECO:0000256" key="7">
    <source>
        <dbReference type="ARBA" id="ARBA00023049"/>
    </source>
</evidence>
<keyword evidence="4 9" id="KW-0378">Hydrolase</keyword>
<evidence type="ECO:0000256" key="8">
    <source>
        <dbReference type="ARBA" id="ARBA00023316"/>
    </source>
</evidence>
<dbReference type="GO" id="GO:0008237">
    <property type="term" value="F:metallopeptidase activity"/>
    <property type="evidence" value="ECO:0007669"/>
    <property type="project" value="UniProtKB-KW"/>
</dbReference>
<dbReference type="Gene3D" id="3.30.1380.10">
    <property type="match status" value="1"/>
</dbReference>
<keyword evidence="8" id="KW-0961">Cell wall biogenesis/degradation</keyword>
<keyword evidence="5 9" id="KW-0862">Zinc</keyword>
<dbReference type="PROSITE" id="PS51257">
    <property type="entry name" value="PROKAR_LIPOPROTEIN"/>
    <property type="match status" value="1"/>
</dbReference>
<dbReference type="InterPro" id="IPR000755">
    <property type="entry name" value="A_A_dipeptidase"/>
</dbReference>
<evidence type="ECO:0000256" key="2">
    <source>
        <dbReference type="ARBA" id="ARBA00022670"/>
    </source>
</evidence>
<keyword evidence="7 9" id="KW-0482">Metalloprotease</keyword>
<dbReference type="GO" id="GO:0160237">
    <property type="term" value="F:D-Ala-D-Ala dipeptidase activity"/>
    <property type="evidence" value="ECO:0007669"/>
    <property type="project" value="UniProtKB-EC"/>
</dbReference>
<dbReference type="CDD" id="cd14840">
    <property type="entry name" value="D-Ala-D-Ala_dipeptidase_Aad"/>
    <property type="match status" value="1"/>
</dbReference>
<evidence type="ECO:0000313" key="10">
    <source>
        <dbReference type="EMBL" id="BAZ00765.1"/>
    </source>
</evidence>
<name>A0A1Z4N514_9CYAN</name>
<dbReference type="KEGG" id="ttq:NIES37_47610"/>
<evidence type="ECO:0000256" key="6">
    <source>
        <dbReference type="ARBA" id="ARBA00022997"/>
    </source>
</evidence>
<feature type="binding site" evidence="9">
    <location>
        <position position="160"/>
    </location>
    <ligand>
        <name>Zn(2+)</name>
        <dbReference type="ChEBI" id="CHEBI:29105"/>
        <note>catalytic</note>
    </ligand>
</feature>
<sequence>MINRWWKFISLIICILFLAIACNETKVVNNNAIANSPNQPNQVISPSASPTPETDLNEQTAITAADARLVDIQSINKNIALDIRYATPNNFLKKKLYPEARCVLRYGAAKQLSLVQQDLAKNKLSLKVYDCYRPLSVQKEMWKILPDERYVGNPAKGSRHNRGAAVDLTLIDSNSKELEMPSAFDAFTPASHRDYSGGSVQSRKNRQILEDAMRKRGFTGLATEWWHFDAPDWDKYAVMDAPFNKIPRK</sequence>
<feature type="active site" description="Proton donor/acceptor" evidence="9">
    <location>
        <position position="224"/>
    </location>
</feature>
<dbReference type="SUPFAM" id="SSF55166">
    <property type="entry name" value="Hedgehog/DD-peptidase"/>
    <property type="match status" value="1"/>
</dbReference>
<keyword evidence="11" id="KW-1185">Reference proteome</keyword>
<dbReference type="InterPro" id="IPR009045">
    <property type="entry name" value="Zn_M74/Hedgehog-like"/>
</dbReference>
<feature type="binding site" evidence="9">
    <location>
        <position position="227"/>
    </location>
    <ligand>
        <name>Zn(2+)</name>
        <dbReference type="ChEBI" id="CHEBI:29105"/>
        <note>catalytic</note>
    </ligand>
</feature>
<proteinExistence type="inferred from homology"/>
<comment type="cofactor">
    <cofactor evidence="9">
        <name>Zn(2+)</name>
        <dbReference type="ChEBI" id="CHEBI:29105"/>
    </cofactor>
    <text evidence="9">Binds 1 zinc ion per subunit.</text>
</comment>
<protein>
    <recommendedName>
        <fullName evidence="9">D-alanyl-D-alanine dipeptidase</fullName>
        <shortName evidence="9">D-Ala-D-Ala dipeptidase</shortName>
        <ecNumber evidence="9">3.4.13.22</ecNumber>
    </recommendedName>
</protein>
<dbReference type="PANTHER" id="PTHR43126">
    <property type="entry name" value="D-ALANYL-D-ALANINE DIPEPTIDASE"/>
    <property type="match status" value="1"/>
</dbReference>
<dbReference type="GO" id="GO:0006508">
    <property type="term" value="P:proteolysis"/>
    <property type="evidence" value="ECO:0007669"/>
    <property type="project" value="UniProtKB-KW"/>
</dbReference>
<comment type="function">
    <text evidence="9">Catalyzes hydrolysis of the D-alanyl-D-alanine dipeptide.</text>
</comment>
<dbReference type="AlphaFoldDB" id="A0A1Z4N514"/>
<comment type="catalytic activity">
    <reaction evidence="1 9">
        <text>D-alanyl-D-alanine + H2O = 2 D-alanine</text>
        <dbReference type="Rhea" id="RHEA:20661"/>
        <dbReference type="ChEBI" id="CHEBI:15377"/>
        <dbReference type="ChEBI" id="CHEBI:57416"/>
        <dbReference type="ChEBI" id="CHEBI:57822"/>
        <dbReference type="EC" id="3.4.13.22"/>
    </reaction>
</comment>